<dbReference type="PANTHER" id="PTHR30175">
    <property type="entry name" value="PHOSPHOTRANSFERASE SYSTEM TRANSPORT PROTEIN"/>
    <property type="match status" value="1"/>
</dbReference>
<dbReference type="PROSITE" id="PS51103">
    <property type="entry name" value="PTS_EIIC_TYPE_1"/>
    <property type="match status" value="1"/>
</dbReference>
<proteinExistence type="predicted"/>
<evidence type="ECO:0000256" key="5">
    <source>
        <dbReference type="ARBA" id="ARBA00022679"/>
    </source>
</evidence>
<feature type="transmembrane region" description="Helical" evidence="12">
    <location>
        <begin position="216"/>
        <end position="242"/>
    </location>
</feature>
<evidence type="ECO:0000256" key="1">
    <source>
        <dbReference type="ARBA" id="ARBA00004651"/>
    </source>
</evidence>
<keyword evidence="10 12" id="KW-0472">Membrane</keyword>
<dbReference type="InterPro" id="IPR018113">
    <property type="entry name" value="PTrfase_EIIB_Cys"/>
</dbReference>
<name>A0A9D1LZP6_9FIRM</name>
<feature type="active site" description="Phosphocysteine intermediate; for EIIB activity" evidence="11">
    <location>
        <position position="28"/>
    </location>
</feature>
<evidence type="ECO:0000313" key="16">
    <source>
        <dbReference type="Proteomes" id="UP000824118"/>
    </source>
</evidence>
<feature type="transmembrane region" description="Helical" evidence="12">
    <location>
        <begin position="371"/>
        <end position="391"/>
    </location>
</feature>
<evidence type="ECO:0000259" key="13">
    <source>
        <dbReference type="PROSITE" id="PS51098"/>
    </source>
</evidence>
<evidence type="ECO:0000313" key="15">
    <source>
        <dbReference type="EMBL" id="HIU50971.1"/>
    </source>
</evidence>
<dbReference type="InterPro" id="IPR003352">
    <property type="entry name" value="PTS_EIIC"/>
</dbReference>
<feature type="transmembrane region" description="Helical" evidence="12">
    <location>
        <begin position="113"/>
        <end position="134"/>
    </location>
</feature>
<keyword evidence="5" id="KW-0808">Transferase</keyword>
<dbReference type="Pfam" id="PF02378">
    <property type="entry name" value="PTS_EIIC"/>
    <property type="match status" value="1"/>
</dbReference>
<dbReference type="NCBIfam" id="TIGR00826">
    <property type="entry name" value="EIIB_glc"/>
    <property type="match status" value="1"/>
</dbReference>
<sequence>MKLDYGKMAREIIEKVGGKENISSVTHCATRLRLIVKNRDIIDDGKVTEIEGVKGVFYNAGQYQIILGTGVVNRVYDECCAMDISVSTKEEIKELKETNKNKLQKAVRTLGDVFVPIIPVIVATGLILGLKGALLNDNFLGLFGASSADIPQNVLVLLDVLSGTTFSFMPALVCWSAFKTFGGNPVLGIVLGLMLVSTSLPNAYSVADPSSGVTPLYLFNFIPIVGYQGSVLPAFAVGLIGAKFEKFLHKKVPAAFDLLITPFVVLVVMMCLALIVIGPILHVVEQFVLNTLTMFMGLPFGIGGFLIGFFWSIIVLTGIHHLSNILEISILTQTGFNPVNAIYTFGGFANAACCLALTLKSKDKPTKLLGKSATVSSLLGIGEPALFGVILKNSIRPFMIMCLCSGFAGMASSLLGLQGTGNGISTVPGLLLFVYSPYQLLCYIGVAIFTFALTFAATWFFTKAE</sequence>
<keyword evidence="7 12" id="KW-0812">Transmembrane</keyword>
<evidence type="ECO:0000256" key="10">
    <source>
        <dbReference type="ARBA" id="ARBA00023136"/>
    </source>
</evidence>
<evidence type="ECO:0000256" key="4">
    <source>
        <dbReference type="ARBA" id="ARBA00022597"/>
    </source>
</evidence>
<evidence type="ECO:0000256" key="7">
    <source>
        <dbReference type="ARBA" id="ARBA00022692"/>
    </source>
</evidence>
<reference evidence="15" key="2">
    <citation type="journal article" date="2021" name="PeerJ">
        <title>Extensive microbial diversity within the chicken gut microbiome revealed by metagenomics and culture.</title>
        <authorList>
            <person name="Gilroy R."/>
            <person name="Ravi A."/>
            <person name="Getino M."/>
            <person name="Pursley I."/>
            <person name="Horton D.L."/>
            <person name="Alikhan N.F."/>
            <person name="Baker D."/>
            <person name="Gharbi K."/>
            <person name="Hall N."/>
            <person name="Watson M."/>
            <person name="Adriaenssens E.M."/>
            <person name="Foster-Nyarko E."/>
            <person name="Jarju S."/>
            <person name="Secka A."/>
            <person name="Antonio M."/>
            <person name="Oren A."/>
            <person name="Chaudhuri R.R."/>
            <person name="La Ragione R."/>
            <person name="Hildebrand F."/>
            <person name="Pallen M.J."/>
        </authorList>
    </citation>
    <scope>NUCLEOTIDE SEQUENCE</scope>
    <source>
        <strain evidence="15">ChiGjej1B1-1684</strain>
    </source>
</reference>
<feature type="transmembrane region" description="Helical" evidence="12">
    <location>
        <begin position="254"/>
        <end position="277"/>
    </location>
</feature>
<dbReference type="GO" id="GO:0005886">
    <property type="term" value="C:plasma membrane"/>
    <property type="evidence" value="ECO:0007669"/>
    <property type="project" value="UniProtKB-SubCell"/>
</dbReference>
<protein>
    <submittedName>
        <fullName evidence="15">PTS transporter subunit EIIC</fullName>
    </submittedName>
</protein>
<dbReference type="AlphaFoldDB" id="A0A9D1LZP6"/>
<gene>
    <name evidence="15" type="ORF">IAD22_08175</name>
</gene>
<evidence type="ECO:0000259" key="14">
    <source>
        <dbReference type="PROSITE" id="PS51103"/>
    </source>
</evidence>
<keyword evidence="3" id="KW-1003">Cell membrane</keyword>
<comment type="subcellular location">
    <subcellularLocation>
        <location evidence="1">Cell membrane</location>
        <topology evidence="1">Multi-pass membrane protein</topology>
    </subcellularLocation>
</comment>
<dbReference type="Proteomes" id="UP000824118">
    <property type="component" value="Unassembled WGS sequence"/>
</dbReference>
<dbReference type="PANTHER" id="PTHR30175:SF7">
    <property type="entry name" value="NEGATIVE REGULATOR OF SACY ACTIVITY"/>
    <property type="match status" value="1"/>
</dbReference>
<dbReference type="SUPFAM" id="SSF55604">
    <property type="entry name" value="Glucose permease domain IIB"/>
    <property type="match status" value="1"/>
</dbReference>
<keyword evidence="4" id="KW-0762">Sugar transport</keyword>
<feature type="domain" description="PTS EIIC type-1" evidence="14">
    <location>
        <begin position="121"/>
        <end position="465"/>
    </location>
</feature>
<dbReference type="GO" id="GO:0009401">
    <property type="term" value="P:phosphoenolpyruvate-dependent sugar phosphotransferase system"/>
    <property type="evidence" value="ECO:0007669"/>
    <property type="project" value="UniProtKB-KW"/>
</dbReference>
<dbReference type="EMBL" id="DVNG01000120">
    <property type="protein sequence ID" value="HIU50971.1"/>
    <property type="molecule type" value="Genomic_DNA"/>
</dbReference>
<dbReference type="GO" id="GO:0016301">
    <property type="term" value="F:kinase activity"/>
    <property type="evidence" value="ECO:0007669"/>
    <property type="project" value="UniProtKB-KW"/>
</dbReference>
<feature type="transmembrane region" description="Helical" evidence="12">
    <location>
        <begin position="185"/>
        <end position="204"/>
    </location>
</feature>
<dbReference type="InterPro" id="IPR036878">
    <property type="entry name" value="Glu_permease_IIB"/>
</dbReference>
<evidence type="ECO:0000256" key="8">
    <source>
        <dbReference type="ARBA" id="ARBA00022777"/>
    </source>
</evidence>
<evidence type="ECO:0000256" key="12">
    <source>
        <dbReference type="SAM" id="Phobius"/>
    </source>
</evidence>
<reference evidence="15" key="1">
    <citation type="submission" date="2020-10" db="EMBL/GenBank/DDBJ databases">
        <authorList>
            <person name="Gilroy R."/>
        </authorList>
    </citation>
    <scope>NUCLEOTIDE SEQUENCE</scope>
    <source>
        <strain evidence="15">ChiGjej1B1-1684</strain>
    </source>
</reference>
<evidence type="ECO:0000256" key="9">
    <source>
        <dbReference type="ARBA" id="ARBA00022989"/>
    </source>
</evidence>
<dbReference type="Gene3D" id="3.30.1360.60">
    <property type="entry name" value="Glucose permease domain IIB"/>
    <property type="match status" value="1"/>
</dbReference>
<feature type="domain" description="PTS EIIB type-1" evidence="13">
    <location>
        <begin position="6"/>
        <end position="89"/>
    </location>
</feature>
<dbReference type="InterPro" id="IPR050558">
    <property type="entry name" value="PTS_Sugar-Specific_Components"/>
</dbReference>
<dbReference type="GO" id="GO:0090589">
    <property type="term" value="F:protein-phosphocysteine-trehalose phosphotransferase system transporter activity"/>
    <property type="evidence" value="ECO:0007669"/>
    <property type="project" value="TreeGrafter"/>
</dbReference>
<accession>A0A9D1LZP6</accession>
<dbReference type="FunFam" id="3.30.1360.60:FF:000001">
    <property type="entry name" value="PTS system glucose-specific IIBC component PtsG"/>
    <property type="match status" value="1"/>
</dbReference>
<dbReference type="Pfam" id="PF00367">
    <property type="entry name" value="PTS_EIIB"/>
    <property type="match status" value="1"/>
</dbReference>
<dbReference type="CDD" id="cd00212">
    <property type="entry name" value="PTS_IIB_glc"/>
    <property type="match status" value="1"/>
</dbReference>
<keyword evidence="8" id="KW-0418">Kinase</keyword>
<evidence type="ECO:0000256" key="2">
    <source>
        <dbReference type="ARBA" id="ARBA00022448"/>
    </source>
</evidence>
<dbReference type="PROSITE" id="PS01035">
    <property type="entry name" value="PTS_EIIB_TYPE_1_CYS"/>
    <property type="match status" value="1"/>
</dbReference>
<dbReference type="InterPro" id="IPR013013">
    <property type="entry name" value="PTS_EIIC_1"/>
</dbReference>
<evidence type="ECO:0000256" key="3">
    <source>
        <dbReference type="ARBA" id="ARBA00022475"/>
    </source>
</evidence>
<dbReference type="GO" id="GO:0015771">
    <property type="term" value="P:trehalose transport"/>
    <property type="evidence" value="ECO:0007669"/>
    <property type="project" value="TreeGrafter"/>
</dbReference>
<feature type="transmembrane region" description="Helical" evidence="12">
    <location>
        <begin position="438"/>
        <end position="461"/>
    </location>
</feature>
<keyword evidence="9 12" id="KW-1133">Transmembrane helix</keyword>
<dbReference type="InterPro" id="IPR001996">
    <property type="entry name" value="PTS_IIB_1"/>
</dbReference>
<feature type="transmembrane region" description="Helical" evidence="12">
    <location>
        <begin position="154"/>
        <end position="178"/>
    </location>
</feature>
<dbReference type="GO" id="GO:0008982">
    <property type="term" value="F:protein-N(PI)-phosphohistidine-sugar phosphotransferase activity"/>
    <property type="evidence" value="ECO:0007669"/>
    <property type="project" value="InterPro"/>
</dbReference>
<dbReference type="PROSITE" id="PS51098">
    <property type="entry name" value="PTS_EIIB_TYPE_1"/>
    <property type="match status" value="1"/>
</dbReference>
<evidence type="ECO:0000256" key="11">
    <source>
        <dbReference type="PROSITE-ProRule" id="PRU00421"/>
    </source>
</evidence>
<keyword evidence="2" id="KW-0813">Transport</keyword>
<feature type="transmembrane region" description="Helical" evidence="12">
    <location>
        <begin position="340"/>
        <end position="359"/>
    </location>
</feature>
<keyword evidence="6" id="KW-0598">Phosphotransferase system</keyword>
<comment type="caution">
    <text evidence="15">The sequence shown here is derived from an EMBL/GenBank/DDBJ whole genome shotgun (WGS) entry which is preliminary data.</text>
</comment>
<feature type="transmembrane region" description="Helical" evidence="12">
    <location>
        <begin position="297"/>
        <end position="319"/>
    </location>
</feature>
<evidence type="ECO:0000256" key="6">
    <source>
        <dbReference type="ARBA" id="ARBA00022683"/>
    </source>
</evidence>
<organism evidence="15 16">
    <name type="scientific">Candidatus Limousia pullorum</name>
    <dbReference type="NCBI Taxonomy" id="2840860"/>
    <lineage>
        <taxon>Bacteria</taxon>
        <taxon>Bacillati</taxon>
        <taxon>Bacillota</taxon>
        <taxon>Clostridia</taxon>
        <taxon>Eubacteriales</taxon>
        <taxon>Oscillospiraceae</taxon>
        <taxon>Oscillospiraceae incertae sedis</taxon>
        <taxon>Candidatus Limousia</taxon>
    </lineage>
</organism>
<feature type="transmembrane region" description="Helical" evidence="12">
    <location>
        <begin position="398"/>
        <end position="418"/>
    </location>
</feature>